<name>A0A1J9RFV1_9EURO</name>
<dbReference type="InterPro" id="IPR036396">
    <property type="entry name" value="Cyt_P450_sf"/>
</dbReference>
<dbReference type="AlphaFoldDB" id="A0A1J9RFV1"/>
<dbReference type="OrthoDB" id="3945418at2759"/>
<dbReference type="EMBL" id="LGTZ01000166">
    <property type="protein sequence ID" value="OJD26868.1"/>
    <property type="molecule type" value="Genomic_DNA"/>
</dbReference>
<dbReference type="Proteomes" id="UP000242791">
    <property type="component" value="Unassembled WGS sequence"/>
</dbReference>
<proteinExistence type="predicted"/>
<dbReference type="VEuPathDB" id="FungiDB:ACJ73_01748"/>
<gene>
    <name evidence="1" type="ORF">ACJ73_01748</name>
</gene>
<dbReference type="GO" id="GO:0016705">
    <property type="term" value="F:oxidoreductase activity, acting on paired donors, with incorporation or reduction of molecular oxygen"/>
    <property type="evidence" value="ECO:0007669"/>
    <property type="project" value="InterPro"/>
</dbReference>
<dbReference type="SUPFAM" id="SSF48264">
    <property type="entry name" value="Cytochrome P450"/>
    <property type="match status" value="1"/>
</dbReference>
<dbReference type="GO" id="GO:0005506">
    <property type="term" value="F:iron ion binding"/>
    <property type="evidence" value="ECO:0007669"/>
    <property type="project" value="InterPro"/>
</dbReference>
<keyword evidence="2" id="KW-1185">Reference proteome</keyword>
<dbReference type="Gene3D" id="1.10.630.10">
    <property type="entry name" value="Cytochrome P450"/>
    <property type="match status" value="1"/>
</dbReference>
<reference evidence="1 2" key="1">
    <citation type="submission" date="2015-08" db="EMBL/GenBank/DDBJ databases">
        <title>Emmonsia species relationships and genome sequence.</title>
        <authorList>
            <person name="Cuomo C.A."/>
            <person name="Schwartz I.S."/>
            <person name="Kenyon C."/>
            <person name="De Hoog G.S."/>
            <person name="Govender N.P."/>
            <person name="Botha A."/>
            <person name="Moreno L."/>
            <person name="De Vries M."/>
            <person name="Munoz J.F."/>
            <person name="Stielow J.B."/>
        </authorList>
    </citation>
    <scope>NUCLEOTIDE SEQUENCE [LARGE SCALE GENOMIC DNA]</scope>
    <source>
        <strain evidence="1 2">EI222</strain>
    </source>
</reference>
<dbReference type="GO" id="GO:0020037">
    <property type="term" value="F:heme binding"/>
    <property type="evidence" value="ECO:0007669"/>
    <property type="project" value="InterPro"/>
</dbReference>
<sequence>MLHHQRYGPVIRISPADIHLSDPESYDRIYRDGNRYAKPHSFYNTSLRDSLNVFTRPELGTCPAKQADTAPPPFSPKHVPELESIIQAKAEILEKRIRTRLRIVGKIDLHYAFRAISVDIITQNASGKSYGFLGREDFGKEYFVLARQVARFVWAFQQFPALMGLLVRVMPARGLGELTRLFEQSGMRKSCFTPTFPEADAVSDQDNDEGRPAVGYSKTDAYDALAVLSHTAGNPLMITVYNTVVNKEIYKMLRTELATAFPDRNPNLPLRNWGIFRFW</sequence>
<organism evidence="1 2">
    <name type="scientific">Blastomyces percursus</name>
    <dbReference type="NCBI Taxonomy" id="1658174"/>
    <lineage>
        <taxon>Eukaryota</taxon>
        <taxon>Fungi</taxon>
        <taxon>Dikarya</taxon>
        <taxon>Ascomycota</taxon>
        <taxon>Pezizomycotina</taxon>
        <taxon>Eurotiomycetes</taxon>
        <taxon>Eurotiomycetidae</taxon>
        <taxon>Onygenales</taxon>
        <taxon>Ajellomycetaceae</taxon>
        <taxon>Blastomyces</taxon>
    </lineage>
</organism>
<protein>
    <submittedName>
        <fullName evidence="1">Uncharacterized protein</fullName>
    </submittedName>
</protein>
<accession>A0A1J9RFV1</accession>
<dbReference type="STRING" id="1658174.A0A1J9RFV1"/>
<evidence type="ECO:0000313" key="2">
    <source>
        <dbReference type="Proteomes" id="UP000242791"/>
    </source>
</evidence>
<evidence type="ECO:0000313" key="1">
    <source>
        <dbReference type="EMBL" id="OJD26868.1"/>
    </source>
</evidence>
<comment type="caution">
    <text evidence="1">The sequence shown here is derived from an EMBL/GenBank/DDBJ whole genome shotgun (WGS) entry which is preliminary data.</text>
</comment>
<dbReference type="GO" id="GO:0004497">
    <property type="term" value="F:monooxygenase activity"/>
    <property type="evidence" value="ECO:0007669"/>
    <property type="project" value="InterPro"/>
</dbReference>